<accession>A0ABY8XIT4</accession>
<reference evidence="2 3" key="1">
    <citation type="submission" date="2023-06" db="EMBL/GenBank/DDBJ databases">
        <authorList>
            <person name="Oyuntsetseg B."/>
            <person name="Kim S.B."/>
        </authorList>
    </citation>
    <scope>NUCLEOTIDE SEQUENCE [LARGE SCALE GENOMIC DNA]</scope>
    <source>
        <strain evidence="2 3">2-2</strain>
    </source>
</reference>
<evidence type="ECO:0000313" key="2">
    <source>
        <dbReference type="EMBL" id="WIV55495.1"/>
    </source>
</evidence>
<name>A0ABY8XIT4_9PSEU</name>
<dbReference type="RefSeq" id="WP_285452479.1">
    <property type="nucleotide sequence ID" value="NZ_CP127173.1"/>
</dbReference>
<gene>
    <name evidence="2" type="ORF">QP939_42870</name>
</gene>
<sequence>MRGPALRRDHVIAASLAGAVVVVVGYASGIGLRPGSAADAATPPPVADGGPPAPATTQPLPSGLPPSGVPAVPLPAGAPPAEPMPPMPPAPSAPGDVVVAPTPAPVPTTPPTTPPPPPPGTDVPACEPGAAQQVLDTVGGLPLLGTVTTGLGVTGPDGLGALVLGYCRAPDGALIPAAVPSTVPSGR</sequence>
<proteinExistence type="predicted"/>
<organism evidence="2 3">
    <name type="scientific">Amycolatopsis nalaikhensis</name>
    <dbReference type="NCBI Taxonomy" id="715472"/>
    <lineage>
        <taxon>Bacteria</taxon>
        <taxon>Bacillati</taxon>
        <taxon>Actinomycetota</taxon>
        <taxon>Actinomycetes</taxon>
        <taxon>Pseudonocardiales</taxon>
        <taxon>Pseudonocardiaceae</taxon>
        <taxon>Amycolatopsis</taxon>
    </lineage>
</organism>
<keyword evidence="3" id="KW-1185">Reference proteome</keyword>
<feature type="compositionally biased region" description="Pro residues" evidence="1">
    <location>
        <begin position="102"/>
        <end position="121"/>
    </location>
</feature>
<dbReference type="Proteomes" id="UP001227101">
    <property type="component" value="Chromosome"/>
</dbReference>
<dbReference type="EMBL" id="CP127173">
    <property type="protein sequence ID" value="WIV55495.1"/>
    <property type="molecule type" value="Genomic_DNA"/>
</dbReference>
<evidence type="ECO:0000313" key="3">
    <source>
        <dbReference type="Proteomes" id="UP001227101"/>
    </source>
</evidence>
<feature type="compositionally biased region" description="Pro residues" evidence="1">
    <location>
        <begin position="62"/>
        <end position="92"/>
    </location>
</feature>
<feature type="region of interest" description="Disordered" evidence="1">
    <location>
        <begin position="35"/>
        <end position="121"/>
    </location>
</feature>
<dbReference type="PRINTS" id="PR01217">
    <property type="entry name" value="PRICHEXTENSN"/>
</dbReference>
<feature type="compositionally biased region" description="Pro residues" evidence="1">
    <location>
        <begin position="42"/>
        <end position="54"/>
    </location>
</feature>
<evidence type="ECO:0000256" key="1">
    <source>
        <dbReference type="SAM" id="MobiDB-lite"/>
    </source>
</evidence>
<protein>
    <submittedName>
        <fullName evidence="2">Uncharacterized protein</fullName>
    </submittedName>
</protein>